<evidence type="ECO:0000256" key="5">
    <source>
        <dbReference type="ARBA" id="ARBA00023002"/>
    </source>
</evidence>
<dbReference type="Gene3D" id="3.30.465.10">
    <property type="match status" value="1"/>
</dbReference>
<name>A0A8J3ZA64_9ACTN</name>
<dbReference type="PROSITE" id="PS51118">
    <property type="entry name" value="HTH_HXLR"/>
    <property type="match status" value="1"/>
</dbReference>
<dbReference type="Pfam" id="PF01565">
    <property type="entry name" value="FAD_binding_4"/>
    <property type="match status" value="1"/>
</dbReference>
<dbReference type="GO" id="GO:0071949">
    <property type="term" value="F:FAD binding"/>
    <property type="evidence" value="ECO:0007669"/>
    <property type="project" value="InterPro"/>
</dbReference>
<dbReference type="EMBL" id="BOPG01000032">
    <property type="protein sequence ID" value="GIJ57608.1"/>
    <property type="molecule type" value="Genomic_DNA"/>
</dbReference>
<keyword evidence="4" id="KW-0274">FAD</keyword>
<dbReference type="GO" id="GO:0016491">
    <property type="term" value="F:oxidoreductase activity"/>
    <property type="evidence" value="ECO:0007669"/>
    <property type="project" value="UniProtKB-KW"/>
</dbReference>
<dbReference type="Proteomes" id="UP000612585">
    <property type="component" value="Unassembled WGS sequence"/>
</dbReference>
<dbReference type="InterPro" id="IPR016169">
    <property type="entry name" value="FAD-bd_PCMH_sub2"/>
</dbReference>
<evidence type="ECO:0000256" key="6">
    <source>
        <dbReference type="SAM" id="MobiDB-lite"/>
    </source>
</evidence>
<proteinExistence type="inferred from homology"/>
<evidence type="ECO:0000256" key="3">
    <source>
        <dbReference type="ARBA" id="ARBA00022630"/>
    </source>
</evidence>
<comment type="caution">
    <text evidence="9">The sequence shown here is derived from an EMBL/GenBank/DDBJ whole genome shotgun (WGS) entry which is preliminary data.</text>
</comment>
<reference evidence="9" key="1">
    <citation type="submission" date="2021-01" db="EMBL/GenBank/DDBJ databases">
        <title>Whole genome shotgun sequence of Virgisporangium aurantiacum NBRC 16421.</title>
        <authorList>
            <person name="Komaki H."/>
            <person name="Tamura T."/>
        </authorList>
    </citation>
    <scope>NUCLEOTIDE SEQUENCE</scope>
    <source>
        <strain evidence="9">NBRC 16421</strain>
    </source>
</reference>
<evidence type="ECO:0000256" key="2">
    <source>
        <dbReference type="ARBA" id="ARBA00005466"/>
    </source>
</evidence>
<keyword evidence="3" id="KW-0285">Flavoprotein</keyword>
<evidence type="ECO:0000256" key="1">
    <source>
        <dbReference type="ARBA" id="ARBA00001974"/>
    </source>
</evidence>
<comment type="cofactor">
    <cofactor evidence="1">
        <name>FAD</name>
        <dbReference type="ChEBI" id="CHEBI:57692"/>
    </cofactor>
</comment>
<evidence type="ECO:0000256" key="4">
    <source>
        <dbReference type="ARBA" id="ARBA00022827"/>
    </source>
</evidence>
<keyword evidence="10" id="KW-1185">Reference proteome</keyword>
<sequence>MRNYGQFCPIARGSGILAERWTPIIMRNVLLGCRSFTEIAAGAPGLSRALLTRRLHELARSGLLAVTPKPGGRGSRYEPTRAGRDLWPVLQAMGAWAEQWMEVTAEEADPDVVLWSWCQVYLRRDQLPERRVVVRFDLPEDGRMRKLWLLIERRDGEICTFDPGFGEDLVVRVRDVLAFARWHLGLLDWAAALRGGAIEVDGSRAVSRALPTWNDAPRVNVRRRAENQRTPGTRPPPFPTAPGDADDLLVTPDDAGYDAARAVWNGAIDHRPRVIVRCRSVDDVVAAVRSGRDRGLPVSVRGGGHGVAGTAVCDGGLVVDLGPMRTVQVDPVRRTATAQAGVRWAQLDASTQSVGLATTGGIVSHTGISGLTLGGGMGWLMRRHGLAVDNLLAAEVVTADGDLVVASGHEHPDLFWGLRGGGAGLGVVTAFTYRLHPVGPDVLAGPVLWALDDAPEVLRAYRELTAAAPDEVATIVTLRRVPDLPFLPRELHGRPVCQIGMLALGEPETAQDLLAPLRGIGRPLLDLVRLRPYVDLQSMADATVPAGWHYYWKSTGLRELSDAAIDTMVDQARRADSTRSYAILFQLGGAVARPEPGATAYSRRDVPFELNVNGVWLPHEPVGPHETEWAREFVAALTPHGAGVYLNFLDRDDYRDGRARSAFEATAYRRLTELRRRYDPDGLFADPATSARTG</sequence>
<dbReference type="InterPro" id="IPR002577">
    <property type="entry name" value="HTH_HxlR"/>
</dbReference>
<organism evidence="9 10">
    <name type="scientific">Virgisporangium aurantiacum</name>
    <dbReference type="NCBI Taxonomy" id="175570"/>
    <lineage>
        <taxon>Bacteria</taxon>
        <taxon>Bacillati</taxon>
        <taxon>Actinomycetota</taxon>
        <taxon>Actinomycetes</taxon>
        <taxon>Micromonosporales</taxon>
        <taxon>Micromonosporaceae</taxon>
        <taxon>Virgisporangium</taxon>
    </lineage>
</organism>
<evidence type="ECO:0000313" key="10">
    <source>
        <dbReference type="Proteomes" id="UP000612585"/>
    </source>
</evidence>
<feature type="domain" description="HTH hxlR-type" evidence="7">
    <location>
        <begin position="8"/>
        <end position="105"/>
    </location>
</feature>
<dbReference type="InterPro" id="IPR036388">
    <property type="entry name" value="WH-like_DNA-bd_sf"/>
</dbReference>
<dbReference type="Pfam" id="PF01638">
    <property type="entry name" value="HxlR"/>
    <property type="match status" value="1"/>
</dbReference>
<comment type="similarity">
    <text evidence="2">Belongs to the oxygen-dependent FAD-linked oxidoreductase family.</text>
</comment>
<dbReference type="AlphaFoldDB" id="A0A8J3ZA64"/>
<evidence type="ECO:0008006" key="11">
    <source>
        <dbReference type="Google" id="ProtNLM"/>
    </source>
</evidence>
<accession>A0A8J3ZA64</accession>
<evidence type="ECO:0000313" key="9">
    <source>
        <dbReference type="EMBL" id="GIJ57608.1"/>
    </source>
</evidence>
<dbReference type="PROSITE" id="PS51387">
    <property type="entry name" value="FAD_PCMH"/>
    <property type="match status" value="1"/>
</dbReference>
<dbReference type="SUPFAM" id="SSF56176">
    <property type="entry name" value="FAD-binding/transporter-associated domain-like"/>
    <property type="match status" value="1"/>
</dbReference>
<dbReference type="InterPro" id="IPR016167">
    <property type="entry name" value="FAD-bd_PCMH_sub1"/>
</dbReference>
<dbReference type="Gene3D" id="1.10.10.10">
    <property type="entry name" value="Winged helix-like DNA-binding domain superfamily/Winged helix DNA-binding domain"/>
    <property type="match status" value="1"/>
</dbReference>
<feature type="region of interest" description="Disordered" evidence="6">
    <location>
        <begin position="220"/>
        <end position="247"/>
    </location>
</feature>
<dbReference type="InterPro" id="IPR006094">
    <property type="entry name" value="Oxid_FAD_bind_N"/>
</dbReference>
<protein>
    <recommendedName>
        <fullName evidence="11">FAD/FMN-containing dehydrogenase</fullName>
    </recommendedName>
</protein>
<dbReference type="InterPro" id="IPR036318">
    <property type="entry name" value="FAD-bd_PCMH-like_sf"/>
</dbReference>
<evidence type="ECO:0000259" key="8">
    <source>
        <dbReference type="PROSITE" id="PS51387"/>
    </source>
</evidence>
<dbReference type="InterPro" id="IPR036390">
    <property type="entry name" value="WH_DNA-bd_sf"/>
</dbReference>
<dbReference type="Gene3D" id="3.40.462.20">
    <property type="match status" value="1"/>
</dbReference>
<dbReference type="InterPro" id="IPR006093">
    <property type="entry name" value="Oxy_OxRdtase_FAD_BS"/>
</dbReference>
<dbReference type="Gene3D" id="3.30.43.10">
    <property type="entry name" value="Uridine Diphospho-n-acetylenolpyruvylglucosamine Reductase, domain 2"/>
    <property type="match status" value="1"/>
</dbReference>
<feature type="domain" description="FAD-binding PCMH-type" evidence="8">
    <location>
        <begin position="268"/>
        <end position="438"/>
    </location>
</feature>
<evidence type="ECO:0000259" key="7">
    <source>
        <dbReference type="PROSITE" id="PS51118"/>
    </source>
</evidence>
<dbReference type="PROSITE" id="PS00862">
    <property type="entry name" value="OX2_COVAL_FAD"/>
    <property type="match status" value="1"/>
</dbReference>
<dbReference type="PANTHER" id="PTHR42973:SF39">
    <property type="entry name" value="FAD-BINDING PCMH-TYPE DOMAIN-CONTAINING PROTEIN"/>
    <property type="match status" value="1"/>
</dbReference>
<dbReference type="InterPro" id="IPR016166">
    <property type="entry name" value="FAD-bd_PCMH"/>
</dbReference>
<dbReference type="SUPFAM" id="SSF46785">
    <property type="entry name" value="Winged helix' DNA-binding domain"/>
    <property type="match status" value="1"/>
</dbReference>
<keyword evidence="5" id="KW-0560">Oxidoreductase</keyword>
<dbReference type="RefSeq" id="WP_203997092.1">
    <property type="nucleotide sequence ID" value="NZ_BOPG01000032.1"/>
</dbReference>
<gene>
    <name evidence="9" type="ORF">Vau01_051240</name>
</gene>
<dbReference type="InterPro" id="IPR050416">
    <property type="entry name" value="FAD-linked_Oxidoreductase"/>
</dbReference>
<dbReference type="PANTHER" id="PTHR42973">
    <property type="entry name" value="BINDING OXIDOREDUCTASE, PUTATIVE (AFU_ORTHOLOGUE AFUA_1G17690)-RELATED"/>
    <property type="match status" value="1"/>
</dbReference>